<organism evidence="2 3">
    <name type="scientific">Mycolicibacterium canariasense</name>
    <name type="common">Mycobacterium canariasense</name>
    <dbReference type="NCBI Taxonomy" id="228230"/>
    <lineage>
        <taxon>Bacteria</taxon>
        <taxon>Bacillati</taxon>
        <taxon>Actinomycetota</taxon>
        <taxon>Actinomycetes</taxon>
        <taxon>Mycobacteriales</taxon>
        <taxon>Mycobacteriaceae</taxon>
        <taxon>Mycolicibacterium</taxon>
    </lineage>
</organism>
<sequence>MSAPQSPTYFRPVNADTGELTLAVYFTAPLFDLLSAYENDPNKQTDELAADVRDELDRRGIPIRPTIAHGRLRILQETEPDEFGFKRKPMVHSTVIAYLTDAEPDDPRLAELAAGFRGERLGATVSFEIPTTDSEAAAAERARAEAEAASQYRARADTERAAAAEKDARTAADPFADDMSDLFD</sequence>
<reference evidence="3" key="1">
    <citation type="journal article" date="2016" name="Genome Announc.">
        <title>Draft Genome Sequences of Five Rapidly Growing Mycobacterium Species, M. thermoresistibile, M. fortuitum subsp. acetamidolyticum, M. canariasense, M. brisbanense, and M. novocastrense.</title>
        <authorList>
            <person name="Katahira K."/>
            <person name="Ogura Y."/>
            <person name="Gotoh Y."/>
            <person name="Hayashi T."/>
        </authorList>
    </citation>
    <scope>NUCLEOTIDE SEQUENCE [LARGE SCALE GENOMIC DNA]</scope>
    <source>
        <strain evidence="3">JCM15298</strain>
    </source>
</reference>
<comment type="caution">
    <text evidence="2">The sequence shown here is derived from an EMBL/GenBank/DDBJ whole genome shotgun (WGS) entry which is preliminary data.</text>
</comment>
<feature type="region of interest" description="Disordered" evidence="1">
    <location>
        <begin position="132"/>
        <end position="184"/>
    </location>
</feature>
<feature type="compositionally biased region" description="Acidic residues" evidence="1">
    <location>
        <begin position="175"/>
        <end position="184"/>
    </location>
</feature>
<feature type="compositionally biased region" description="Basic and acidic residues" evidence="1">
    <location>
        <begin position="154"/>
        <end position="170"/>
    </location>
</feature>
<dbReference type="Proteomes" id="UP000069443">
    <property type="component" value="Unassembled WGS sequence"/>
</dbReference>
<dbReference type="OrthoDB" id="4641259at2"/>
<reference evidence="3" key="2">
    <citation type="submission" date="2016-02" db="EMBL/GenBank/DDBJ databases">
        <title>Draft genome sequence of five rapidly growing Mycobacterium species.</title>
        <authorList>
            <person name="Katahira K."/>
            <person name="Gotou Y."/>
            <person name="Iida K."/>
            <person name="Ogura Y."/>
            <person name="Hayashi T."/>
        </authorList>
    </citation>
    <scope>NUCLEOTIDE SEQUENCE [LARGE SCALE GENOMIC DNA]</scope>
    <source>
        <strain evidence="3">JCM15298</strain>
    </source>
</reference>
<accession>A0A100WCY3</accession>
<protein>
    <submittedName>
        <fullName evidence="2">Uncharacterized protein</fullName>
    </submittedName>
</protein>
<dbReference type="RefSeq" id="WP_062656864.1">
    <property type="nucleotide sequence ID" value="NZ_BCSY01000042.1"/>
</dbReference>
<dbReference type="AlphaFoldDB" id="A0A100WCY3"/>
<evidence type="ECO:0000313" key="2">
    <source>
        <dbReference type="EMBL" id="GAS95731.1"/>
    </source>
</evidence>
<keyword evidence="3" id="KW-1185">Reference proteome</keyword>
<gene>
    <name evidence="2" type="ORF">RMCC_2697</name>
</gene>
<dbReference type="EMBL" id="BCSY01000042">
    <property type="protein sequence ID" value="GAS95731.1"/>
    <property type="molecule type" value="Genomic_DNA"/>
</dbReference>
<evidence type="ECO:0000256" key="1">
    <source>
        <dbReference type="SAM" id="MobiDB-lite"/>
    </source>
</evidence>
<evidence type="ECO:0000313" key="3">
    <source>
        <dbReference type="Proteomes" id="UP000069443"/>
    </source>
</evidence>
<proteinExistence type="predicted"/>
<name>A0A100WCY3_MYCCR</name>
<dbReference type="STRING" id="228230.RMCC_2697"/>